<gene>
    <name evidence="1" type="ORF">Harvfovirus45_7</name>
</gene>
<organism evidence="1">
    <name type="scientific">Harvfovirus sp</name>
    <dbReference type="NCBI Taxonomy" id="2487768"/>
    <lineage>
        <taxon>Viruses</taxon>
        <taxon>Varidnaviria</taxon>
        <taxon>Bamfordvirae</taxon>
        <taxon>Nucleocytoviricota</taxon>
        <taxon>Megaviricetes</taxon>
        <taxon>Imitervirales</taxon>
        <taxon>Mimiviridae</taxon>
        <taxon>Klosneuvirinae</taxon>
    </lineage>
</organism>
<reference evidence="1" key="1">
    <citation type="submission" date="2018-10" db="EMBL/GenBank/DDBJ databases">
        <title>Hidden diversity of soil giant viruses.</title>
        <authorList>
            <person name="Schulz F."/>
            <person name="Alteio L."/>
            <person name="Goudeau D."/>
            <person name="Ryan E.M."/>
            <person name="Malmstrom R.R."/>
            <person name="Blanchard J."/>
            <person name="Woyke T."/>
        </authorList>
    </citation>
    <scope>NUCLEOTIDE SEQUENCE</scope>
    <source>
        <strain evidence="1">HAV1</strain>
    </source>
</reference>
<sequence>MEWKGMDFGSSKFLDRTMYLSWGLPRGICSSELILATFEDPRPLFAAFDAAYEARTEDRKEPVKFESYLYAFKITRKPIGLTTFALTAEHYFFGSWRGSFTLRDGKYHRKGFKMIQPPLFSEVGYGLPRDQIISGTVRQLLAGSVLPSPQSHGAGFYREIRKKEKHLERLAVPLRRKLADLLMPHLFPACHIMIADYFLGA</sequence>
<dbReference type="EMBL" id="MK072287">
    <property type="protein sequence ID" value="AYV81610.1"/>
    <property type="molecule type" value="Genomic_DNA"/>
</dbReference>
<protein>
    <submittedName>
        <fullName evidence="1">Uncharacterized protein</fullName>
    </submittedName>
</protein>
<evidence type="ECO:0000313" key="1">
    <source>
        <dbReference type="EMBL" id="AYV81610.1"/>
    </source>
</evidence>
<accession>A0A3G5A372</accession>
<proteinExistence type="predicted"/>
<name>A0A3G5A372_9VIRU</name>